<evidence type="ECO:0000313" key="3">
    <source>
        <dbReference type="Proteomes" id="UP000479293"/>
    </source>
</evidence>
<dbReference type="PANTHER" id="PTHR42879">
    <property type="entry name" value="3-OXOACYL-(ACYL-CARRIER-PROTEIN) REDUCTASE"/>
    <property type="match status" value="1"/>
</dbReference>
<proteinExistence type="inferred from homology"/>
<dbReference type="SUPFAM" id="SSF51735">
    <property type="entry name" value="NAD(P)-binding Rossmann-fold domains"/>
    <property type="match status" value="1"/>
</dbReference>
<name>A0A7C9F5P2_9BACT</name>
<evidence type="ECO:0000256" key="1">
    <source>
        <dbReference type="ARBA" id="ARBA00006484"/>
    </source>
</evidence>
<dbReference type="Pfam" id="PF13561">
    <property type="entry name" value="adh_short_C2"/>
    <property type="match status" value="1"/>
</dbReference>
<gene>
    <name evidence="2" type="ORF">GBK04_24785</name>
</gene>
<dbReference type="InterPro" id="IPR050259">
    <property type="entry name" value="SDR"/>
</dbReference>
<dbReference type="GO" id="GO:0032787">
    <property type="term" value="P:monocarboxylic acid metabolic process"/>
    <property type="evidence" value="ECO:0007669"/>
    <property type="project" value="UniProtKB-ARBA"/>
</dbReference>
<dbReference type="FunFam" id="3.40.50.720:FF:000084">
    <property type="entry name" value="Short-chain dehydrogenase reductase"/>
    <property type="match status" value="1"/>
</dbReference>
<keyword evidence="3" id="KW-1185">Reference proteome</keyword>
<dbReference type="PROSITE" id="PS00061">
    <property type="entry name" value="ADH_SHORT"/>
    <property type="match status" value="1"/>
</dbReference>
<dbReference type="PRINTS" id="PR00080">
    <property type="entry name" value="SDRFAMILY"/>
</dbReference>
<sequence length="254" mass="27666">MLKEQFDLHGKLALVTGSSQGIGKGIALGLAEFGAEVIILYHSGKKEAEQVGKEIKEMGQKAHVFQCDLSKAHSVEKLYKSLASQKLQPDIVVINASVQVAKNWDDMTDKDFDYQVSTNFKATLNLFQKFIPSMLEKGWGRVLTIGSVQQEKPHPAMIVYAATKAAVDNMVRNIAMQIADQGVTVNNLAPGVIATPRLDEPVPEIDERINQRMMTPVGDVGQPLDCAAMALLLCSEAGKFITGQNFYVDGGMSL</sequence>
<dbReference type="InterPro" id="IPR020904">
    <property type="entry name" value="Sc_DH/Rdtase_CS"/>
</dbReference>
<dbReference type="Proteomes" id="UP000479293">
    <property type="component" value="Unassembled WGS sequence"/>
</dbReference>
<protein>
    <submittedName>
        <fullName evidence="2">SDR family oxidoreductase</fullName>
    </submittedName>
</protein>
<evidence type="ECO:0000313" key="2">
    <source>
        <dbReference type="EMBL" id="MPR36465.1"/>
    </source>
</evidence>
<organism evidence="2 3">
    <name type="scientific">Salmonirosea aquatica</name>
    <dbReference type="NCBI Taxonomy" id="2654236"/>
    <lineage>
        <taxon>Bacteria</taxon>
        <taxon>Pseudomonadati</taxon>
        <taxon>Bacteroidota</taxon>
        <taxon>Cytophagia</taxon>
        <taxon>Cytophagales</taxon>
        <taxon>Spirosomataceae</taxon>
        <taxon>Salmonirosea</taxon>
    </lineage>
</organism>
<dbReference type="Gene3D" id="3.40.50.720">
    <property type="entry name" value="NAD(P)-binding Rossmann-like Domain"/>
    <property type="match status" value="1"/>
</dbReference>
<comment type="caution">
    <text evidence="2">The sequence shown here is derived from an EMBL/GenBank/DDBJ whole genome shotgun (WGS) entry which is preliminary data.</text>
</comment>
<dbReference type="InterPro" id="IPR002347">
    <property type="entry name" value="SDR_fam"/>
</dbReference>
<dbReference type="EMBL" id="WHLY01000002">
    <property type="protein sequence ID" value="MPR36465.1"/>
    <property type="molecule type" value="Genomic_DNA"/>
</dbReference>
<dbReference type="RefSeq" id="WP_152764384.1">
    <property type="nucleotide sequence ID" value="NZ_WHLY01000002.1"/>
</dbReference>
<dbReference type="AlphaFoldDB" id="A0A7C9F5P2"/>
<dbReference type="PRINTS" id="PR00081">
    <property type="entry name" value="GDHRDH"/>
</dbReference>
<accession>A0A7C9F5P2</accession>
<dbReference type="InterPro" id="IPR036291">
    <property type="entry name" value="NAD(P)-bd_dom_sf"/>
</dbReference>
<dbReference type="CDD" id="cd05233">
    <property type="entry name" value="SDR_c"/>
    <property type="match status" value="1"/>
</dbReference>
<comment type="similarity">
    <text evidence="1">Belongs to the short-chain dehydrogenases/reductases (SDR) family.</text>
</comment>
<reference evidence="2 3" key="1">
    <citation type="submission" date="2019-10" db="EMBL/GenBank/DDBJ databases">
        <title>Draft Genome Sequence of Cytophagaceae sp. SJW1-29.</title>
        <authorList>
            <person name="Choi A."/>
        </authorList>
    </citation>
    <scope>NUCLEOTIDE SEQUENCE [LARGE SCALE GENOMIC DNA]</scope>
    <source>
        <strain evidence="2 3">SJW1-29</strain>
    </source>
</reference>